<feature type="domain" description="SLH" evidence="3">
    <location>
        <begin position="81"/>
        <end position="144"/>
    </location>
</feature>
<accession>A0A926HXX9</accession>
<dbReference type="Proteomes" id="UP000611762">
    <property type="component" value="Unassembled WGS sequence"/>
</dbReference>
<proteinExistence type="predicted"/>
<feature type="chain" id="PRO_5037114051" evidence="2">
    <location>
        <begin position="26"/>
        <end position="921"/>
    </location>
</feature>
<keyword evidence="5" id="KW-1185">Reference proteome</keyword>
<keyword evidence="1" id="KW-0677">Repeat</keyword>
<reference evidence="4" key="1">
    <citation type="submission" date="2020-08" db="EMBL/GenBank/DDBJ databases">
        <title>Genome public.</title>
        <authorList>
            <person name="Liu C."/>
            <person name="Sun Q."/>
        </authorList>
    </citation>
    <scope>NUCLEOTIDE SEQUENCE</scope>
    <source>
        <strain evidence="4">H8</strain>
    </source>
</reference>
<gene>
    <name evidence="4" type="ORF">H8698_02470</name>
</gene>
<dbReference type="AlphaFoldDB" id="A0A926HXX9"/>
<dbReference type="EMBL" id="JACRSU010000001">
    <property type="protein sequence ID" value="MBC8539838.1"/>
    <property type="molecule type" value="Genomic_DNA"/>
</dbReference>
<name>A0A926HXX9_9FIRM</name>
<evidence type="ECO:0000313" key="5">
    <source>
        <dbReference type="Proteomes" id="UP000611762"/>
    </source>
</evidence>
<dbReference type="InterPro" id="IPR001119">
    <property type="entry name" value="SLH_dom"/>
</dbReference>
<organism evidence="4 5">
    <name type="scientific">Congzhengia minquanensis</name>
    <dbReference type="NCBI Taxonomy" id="2763657"/>
    <lineage>
        <taxon>Bacteria</taxon>
        <taxon>Bacillati</taxon>
        <taxon>Bacillota</taxon>
        <taxon>Clostridia</taxon>
        <taxon>Eubacteriales</taxon>
        <taxon>Oscillospiraceae</taxon>
        <taxon>Congzhengia</taxon>
    </lineage>
</organism>
<dbReference type="PROSITE" id="PS51272">
    <property type="entry name" value="SLH"/>
    <property type="match status" value="1"/>
</dbReference>
<dbReference type="Pfam" id="PF00395">
    <property type="entry name" value="SLH"/>
    <property type="match status" value="2"/>
</dbReference>
<feature type="signal peptide" evidence="2">
    <location>
        <begin position="1"/>
        <end position="25"/>
    </location>
</feature>
<keyword evidence="2" id="KW-0732">Signal</keyword>
<sequence length="921" mass="99384">MKKIASVVLAALLITSGFGALPVFAAPAYSDNVAPLLAELKIMQGDPDGNLRLDAFVSRAECTKIAVAASKFRDTVATGSKTSPFKDVSADHWAAPYITVAVKNGLCKGYLDATFKPSDTVTYEEALTMFLRVLGYSEEDFGASWPDGQIGLSQNIGLSDSLSKSAGQELTRRDVMIIAYNLLNTPAKGSGSDYISEFDRAITDDVVLIASNREDSSVSAGKVLTSAGTFKITDDFDFNNIGKRGSITVRNNDTLVSFIPGEQITEEYIVSGTMGSDILFDGNILDVDEGTPVYFKSKTYTYESVTQEIEAGDVCKVFKDKNNEIDYILFTTNPKSSSLTTPNTKTCVVTSVLGDKVLGYIDETLSEVTLSQTVSYFDGDDTSSYQQISSKIKAGDTLTLRYDKNNQLQYIIYNRVDTNTDVDNPEIKRHIVYSILGNSIITYNKGAFDKVEFTAGTLFYEDDTQTSYSAVSQKIAMGDVLNVKYKQNGAIDYVIYEEGNTIGPVTVSGTSWYSSFGVDPDSTTIMRDGAKTALSDVKVNDIAYYSKDLDMILTYSKKVTGVYESATPNKDTPQSVTVSGITYALEGVDAFTKLSSNGSFNLGDTVTLLLGKSGEVADVLTQAQLSDEVYGYLIETGTKETTVNGTAVTKPFVRLVLPSGESSEYITTKDYKSLLNQPVKVSFKDGNASVSVVTQQSTVSGLFTWNSNTRSLGNSKLDASLSIIEVSTTNPGDSGNAANVFPQRLNGLNLNASDILYAEKNSDGKIIELILRDITGDMHEYGVVTSASKNTVGMSVSGSYTYLLNGTSKSLSTNGAAYTVSSGQPVKIKTSENGAVTGMSPLTKVNGSKVTDISGSNINFGGKIYKMSDDISIYTKDASYNYSMLTLDELKNTFENYSISLYCDKDDSVGGRIRIIIATPK</sequence>
<evidence type="ECO:0000313" key="4">
    <source>
        <dbReference type="EMBL" id="MBC8539838.1"/>
    </source>
</evidence>
<dbReference type="RefSeq" id="WP_249311029.1">
    <property type="nucleotide sequence ID" value="NZ_JACRSU010000001.1"/>
</dbReference>
<protein>
    <submittedName>
        <fullName evidence="4">S-layer homology domain-containing protein</fullName>
    </submittedName>
</protein>
<evidence type="ECO:0000259" key="3">
    <source>
        <dbReference type="PROSITE" id="PS51272"/>
    </source>
</evidence>
<evidence type="ECO:0000256" key="2">
    <source>
        <dbReference type="SAM" id="SignalP"/>
    </source>
</evidence>
<comment type="caution">
    <text evidence="4">The sequence shown here is derived from an EMBL/GenBank/DDBJ whole genome shotgun (WGS) entry which is preliminary data.</text>
</comment>
<evidence type="ECO:0000256" key="1">
    <source>
        <dbReference type="ARBA" id="ARBA00022737"/>
    </source>
</evidence>